<accession>A0A4Z1FPX6</accession>
<dbReference type="EMBL" id="PQXI01000125">
    <property type="protein sequence ID" value="TGO23661.1"/>
    <property type="molecule type" value="Genomic_DNA"/>
</dbReference>
<dbReference type="AlphaFoldDB" id="A0A4Z1FPX6"/>
<reference evidence="1 2" key="1">
    <citation type="submission" date="2017-12" db="EMBL/GenBank/DDBJ databases">
        <title>Comparative genomics of Botrytis spp.</title>
        <authorList>
            <person name="Valero-Jimenez C.A."/>
            <person name="Tapia P."/>
            <person name="Veloso J."/>
            <person name="Silva-Moreno E."/>
            <person name="Staats M."/>
            <person name="Valdes J.H."/>
            <person name="Van Kan J.A.L."/>
        </authorList>
    </citation>
    <scope>NUCLEOTIDE SEQUENCE [LARGE SCALE GENOMIC DNA]</scope>
    <source>
        <strain evidence="1 2">Bp0003</strain>
    </source>
</reference>
<keyword evidence="2" id="KW-1185">Reference proteome</keyword>
<evidence type="ECO:0000313" key="2">
    <source>
        <dbReference type="Proteomes" id="UP000297910"/>
    </source>
</evidence>
<dbReference type="Proteomes" id="UP000297910">
    <property type="component" value="Unassembled WGS sequence"/>
</dbReference>
<name>A0A4Z1FPX6_9HELO</name>
<protein>
    <submittedName>
        <fullName evidence="1">Uncharacterized protein</fullName>
    </submittedName>
</protein>
<organism evidence="1 2">
    <name type="scientific">Botrytis paeoniae</name>
    <dbReference type="NCBI Taxonomy" id="278948"/>
    <lineage>
        <taxon>Eukaryota</taxon>
        <taxon>Fungi</taxon>
        <taxon>Dikarya</taxon>
        <taxon>Ascomycota</taxon>
        <taxon>Pezizomycotina</taxon>
        <taxon>Leotiomycetes</taxon>
        <taxon>Helotiales</taxon>
        <taxon>Sclerotiniaceae</taxon>
        <taxon>Botrytis</taxon>
    </lineage>
</organism>
<gene>
    <name evidence="1" type="ORF">BPAE_0125g00140</name>
</gene>
<evidence type="ECO:0000313" key="1">
    <source>
        <dbReference type="EMBL" id="TGO23661.1"/>
    </source>
</evidence>
<proteinExistence type="predicted"/>
<sequence length="415" mass="48153">MNSVKLQLVLFRQNPFRSYRYLAASRPNPSDALKNSPLRIVPNDVMQLIAKHLTPVSAGSFFLTCRQIGLVIGTQYIDGLKISKDDTLGFLNLLEHDLQDQIVCTICRKLHRIQNAERYAKKSYCWDGYSTNPEISGLPAFDTIPTCLKEDELREVDLYTHKNFGVTISKMAMKNYRLFGNDAQTQRLLRLLSAPKNYSVDKFSKSLTTEKKGEYRMKNGSLFTRKFMNYSWKCQSFDAPSYITICSHLNLEKVDSKFRARLYCAYSRPEDIWSAVQLPCQKNTGTNKNTSRHVHSGLLQCRYCQTVCNVELKHHNRHTISHCNTALAIVVYKQFESEENWRTHLPLYNSDDEESVPIEFSKEKISTVFEVDDTGFGPRFTFWSELYITWQKAFLDELEFVCLTVILLILYWHTT</sequence>
<comment type="caution">
    <text evidence="1">The sequence shown here is derived from an EMBL/GenBank/DDBJ whole genome shotgun (WGS) entry which is preliminary data.</text>
</comment>